<evidence type="ECO:0000256" key="1">
    <source>
        <dbReference type="SAM" id="SignalP"/>
    </source>
</evidence>
<proteinExistence type="predicted"/>
<gene>
    <name evidence="2" type="ORF">KGM_210760A</name>
</gene>
<dbReference type="InParanoid" id="A0A212F4H8"/>
<accession>A0A212F4H8</accession>
<feature type="non-terminal residue" evidence="2">
    <location>
        <position position="96"/>
    </location>
</feature>
<feature type="chain" id="PRO_5012623143" evidence="1">
    <location>
        <begin position="19"/>
        <end position="96"/>
    </location>
</feature>
<organism evidence="2 3">
    <name type="scientific">Danaus plexippus plexippus</name>
    <dbReference type="NCBI Taxonomy" id="278856"/>
    <lineage>
        <taxon>Eukaryota</taxon>
        <taxon>Metazoa</taxon>
        <taxon>Ecdysozoa</taxon>
        <taxon>Arthropoda</taxon>
        <taxon>Hexapoda</taxon>
        <taxon>Insecta</taxon>
        <taxon>Pterygota</taxon>
        <taxon>Neoptera</taxon>
        <taxon>Endopterygota</taxon>
        <taxon>Lepidoptera</taxon>
        <taxon>Glossata</taxon>
        <taxon>Ditrysia</taxon>
        <taxon>Papilionoidea</taxon>
        <taxon>Nymphalidae</taxon>
        <taxon>Danainae</taxon>
        <taxon>Danaini</taxon>
        <taxon>Danaina</taxon>
        <taxon>Danaus</taxon>
        <taxon>Danaus</taxon>
    </lineage>
</organism>
<reference evidence="2 3" key="1">
    <citation type="journal article" date="2011" name="Cell">
        <title>The monarch butterfly genome yields insights into long-distance migration.</title>
        <authorList>
            <person name="Zhan S."/>
            <person name="Merlin C."/>
            <person name="Boore J.L."/>
            <person name="Reppert S.M."/>
        </authorList>
    </citation>
    <scope>NUCLEOTIDE SEQUENCE [LARGE SCALE GENOMIC DNA]</scope>
    <source>
        <strain evidence="2">F-2</strain>
    </source>
</reference>
<sequence length="96" mass="10821">MLKVYICFFAFVLCYVQCLPTEAVSQSSATQQTLHLNVKNSSEATNYHLTPIIDELGNIDQEVNEELDAILPYINFLFDLFSQSSDSDENDCADSM</sequence>
<comment type="caution">
    <text evidence="2">The sequence shown here is derived from an EMBL/GenBank/DDBJ whole genome shotgun (WGS) entry which is preliminary data.</text>
</comment>
<dbReference type="AlphaFoldDB" id="A0A212F4H8"/>
<dbReference type="Proteomes" id="UP000007151">
    <property type="component" value="Unassembled WGS sequence"/>
</dbReference>
<evidence type="ECO:0000313" key="2">
    <source>
        <dbReference type="EMBL" id="OWR48630.1"/>
    </source>
</evidence>
<dbReference type="EMBL" id="AGBW02010370">
    <property type="protein sequence ID" value="OWR48630.1"/>
    <property type="molecule type" value="Genomic_DNA"/>
</dbReference>
<keyword evidence="3" id="KW-1185">Reference proteome</keyword>
<dbReference type="eggNOG" id="ENOG502TCSB">
    <property type="taxonomic scope" value="Eukaryota"/>
</dbReference>
<feature type="signal peptide" evidence="1">
    <location>
        <begin position="1"/>
        <end position="18"/>
    </location>
</feature>
<dbReference type="KEGG" id="dpl:KGM_210760A"/>
<protein>
    <submittedName>
        <fullName evidence="2">Uncharacterized protein</fullName>
    </submittedName>
</protein>
<name>A0A212F4H8_DANPL</name>
<evidence type="ECO:0000313" key="3">
    <source>
        <dbReference type="Proteomes" id="UP000007151"/>
    </source>
</evidence>
<keyword evidence="1" id="KW-0732">Signal</keyword>